<dbReference type="PANTHER" id="PTHR23346">
    <property type="entry name" value="TRANSLATIONAL ACTIVATOR GCN1-RELATED"/>
    <property type="match status" value="1"/>
</dbReference>
<evidence type="ECO:0000313" key="5">
    <source>
        <dbReference type="Proteomes" id="UP000243217"/>
    </source>
</evidence>
<feature type="region of interest" description="Disordered" evidence="2">
    <location>
        <begin position="1"/>
        <end position="28"/>
    </location>
</feature>
<dbReference type="PANTHER" id="PTHR23346:SF7">
    <property type="entry name" value="STALLED RIBOSOME SENSOR GCN1"/>
    <property type="match status" value="1"/>
</dbReference>
<dbReference type="EMBL" id="JNBS01000769">
    <property type="protein sequence ID" value="OQS03780.1"/>
    <property type="molecule type" value="Genomic_DNA"/>
</dbReference>
<feature type="domain" description="TOG" evidence="3">
    <location>
        <begin position="12"/>
        <end position="247"/>
    </location>
</feature>
<protein>
    <submittedName>
        <fullName evidence="4">Elongation factor 3</fullName>
    </submittedName>
</protein>
<accession>A0A1W0A177</accession>
<dbReference type="STRING" id="74557.A0A1W0A177"/>
<dbReference type="Pfam" id="PF24984">
    <property type="entry name" value="HEAT_EF3_GNC1"/>
    <property type="match status" value="1"/>
</dbReference>
<feature type="compositionally biased region" description="Polar residues" evidence="2">
    <location>
        <begin position="1"/>
        <end position="10"/>
    </location>
</feature>
<dbReference type="InterPro" id="IPR016024">
    <property type="entry name" value="ARM-type_fold"/>
</dbReference>
<keyword evidence="1" id="KW-0677">Repeat</keyword>
<gene>
    <name evidence="4" type="ORF">THRCLA_03930</name>
</gene>
<keyword evidence="5" id="KW-1185">Reference proteome</keyword>
<dbReference type="AlphaFoldDB" id="A0A1W0A177"/>
<dbReference type="SUPFAM" id="SSF48371">
    <property type="entry name" value="ARM repeat"/>
    <property type="match status" value="1"/>
</dbReference>
<evidence type="ECO:0000256" key="2">
    <source>
        <dbReference type="SAM" id="MobiDB-lite"/>
    </source>
</evidence>
<evidence type="ECO:0000259" key="3">
    <source>
        <dbReference type="SMART" id="SM01349"/>
    </source>
</evidence>
<keyword evidence="4" id="KW-0648">Protein biosynthesis</keyword>
<dbReference type="GO" id="GO:0003746">
    <property type="term" value="F:translation elongation factor activity"/>
    <property type="evidence" value="ECO:0007669"/>
    <property type="project" value="UniProtKB-KW"/>
</dbReference>
<reference evidence="4 5" key="1">
    <citation type="journal article" date="2014" name="Genome Biol. Evol.">
        <title>The secreted proteins of Achlya hypogyna and Thraustotheca clavata identify the ancestral oomycete secretome and reveal gene acquisitions by horizontal gene transfer.</title>
        <authorList>
            <person name="Misner I."/>
            <person name="Blouin N."/>
            <person name="Leonard G."/>
            <person name="Richards T.A."/>
            <person name="Lane C.E."/>
        </authorList>
    </citation>
    <scope>NUCLEOTIDE SEQUENCE [LARGE SCALE GENOMIC DNA]</scope>
    <source>
        <strain evidence="4 5">ATCC 34112</strain>
    </source>
</reference>
<dbReference type="Proteomes" id="UP000243217">
    <property type="component" value="Unassembled WGS sequence"/>
</dbReference>
<comment type="caution">
    <text evidence="4">The sequence shown here is derived from an EMBL/GenBank/DDBJ whole genome shotgun (WGS) entry which is preliminary data.</text>
</comment>
<dbReference type="OrthoDB" id="2110130at2759"/>
<evidence type="ECO:0000256" key="1">
    <source>
        <dbReference type="ARBA" id="ARBA00022737"/>
    </source>
</evidence>
<dbReference type="FunFam" id="1.25.10.10:FF:000076">
    <property type="entry name" value="Elongation factor 3"/>
    <property type="match status" value="1"/>
</dbReference>
<feature type="non-terminal residue" evidence="4">
    <location>
        <position position="419"/>
    </location>
</feature>
<proteinExistence type="predicted"/>
<dbReference type="GO" id="GO:0006417">
    <property type="term" value="P:regulation of translation"/>
    <property type="evidence" value="ECO:0007669"/>
    <property type="project" value="TreeGrafter"/>
</dbReference>
<dbReference type="SMART" id="SM01349">
    <property type="entry name" value="TOG"/>
    <property type="match status" value="1"/>
</dbReference>
<dbReference type="Gene3D" id="1.25.10.10">
    <property type="entry name" value="Leucine-rich Repeat Variant"/>
    <property type="match status" value="1"/>
</dbReference>
<sequence length="419" mass="44978">MPKSPTNKAPSSPVKRRSSSGAGNASKGDLTKALKEALATAPENINVAATKVVELVAAGQDVVLQALTDQLNAALVDSDANTRQNACVLTAELAKKKLARLEPYLVPVLGNVLDGYADKKTNVRGPAADAAKAIVNSTNPNAIRVLLPYIFGGMDRTKKWQTKEGALNLIADLADRAPVQVSRCLPDIIPNATEQMWDTRPEVKKAAHAVMIKVCSTASNADIDPFIPALISCIANPSEVAECVHKLASTTFVKTVEAPALAIMEPLLVRGLNENKTAVKRQTAVIIDNMCKLVEEPAEALLFTPKVLPTLKRIIEAVADPECRDVCKRAHETLFMAAGSIELSEDETKIEFGSILATLQFILDKDAKAKKAKIDDATLNFVAGCGLYLTVARNFVPEQWSTSVRPYLASFMNEADIPA</sequence>
<keyword evidence="4" id="KW-0251">Elongation factor</keyword>
<name>A0A1W0A177_9STRA</name>
<dbReference type="GO" id="GO:0005829">
    <property type="term" value="C:cytosol"/>
    <property type="evidence" value="ECO:0007669"/>
    <property type="project" value="TreeGrafter"/>
</dbReference>
<evidence type="ECO:0000313" key="4">
    <source>
        <dbReference type="EMBL" id="OQS03780.1"/>
    </source>
</evidence>
<dbReference type="Pfam" id="PF24987">
    <property type="entry name" value="HEAT_EF3_N"/>
    <property type="match status" value="1"/>
</dbReference>
<dbReference type="GO" id="GO:0019887">
    <property type="term" value="F:protein kinase regulator activity"/>
    <property type="evidence" value="ECO:0007669"/>
    <property type="project" value="TreeGrafter"/>
</dbReference>
<organism evidence="4 5">
    <name type="scientific">Thraustotheca clavata</name>
    <dbReference type="NCBI Taxonomy" id="74557"/>
    <lineage>
        <taxon>Eukaryota</taxon>
        <taxon>Sar</taxon>
        <taxon>Stramenopiles</taxon>
        <taxon>Oomycota</taxon>
        <taxon>Saprolegniomycetes</taxon>
        <taxon>Saprolegniales</taxon>
        <taxon>Achlyaceae</taxon>
        <taxon>Thraustotheca</taxon>
    </lineage>
</organism>
<dbReference type="InterPro" id="IPR034085">
    <property type="entry name" value="TOG"/>
</dbReference>
<dbReference type="GO" id="GO:0034198">
    <property type="term" value="P:cellular response to amino acid starvation"/>
    <property type="evidence" value="ECO:0007669"/>
    <property type="project" value="TreeGrafter"/>
</dbReference>
<dbReference type="InterPro" id="IPR011989">
    <property type="entry name" value="ARM-like"/>
</dbReference>